<name>A0AAJ0H7N6_9PEZI</name>
<dbReference type="InterPro" id="IPR058257">
    <property type="entry name" value="CorA-like_dom"/>
</dbReference>
<evidence type="ECO:0000256" key="1">
    <source>
        <dbReference type="SAM" id="Phobius"/>
    </source>
</evidence>
<feature type="transmembrane region" description="Helical" evidence="1">
    <location>
        <begin position="532"/>
        <end position="554"/>
    </location>
</feature>
<organism evidence="3 4">
    <name type="scientific">Lasiosphaeria hispida</name>
    <dbReference type="NCBI Taxonomy" id="260671"/>
    <lineage>
        <taxon>Eukaryota</taxon>
        <taxon>Fungi</taxon>
        <taxon>Dikarya</taxon>
        <taxon>Ascomycota</taxon>
        <taxon>Pezizomycotina</taxon>
        <taxon>Sordariomycetes</taxon>
        <taxon>Sordariomycetidae</taxon>
        <taxon>Sordariales</taxon>
        <taxon>Lasiosphaeriaceae</taxon>
        <taxon>Lasiosphaeria</taxon>
    </lineage>
</organism>
<keyword evidence="1" id="KW-0812">Transmembrane</keyword>
<gene>
    <name evidence="3" type="ORF">B0T25DRAFT_560114</name>
</gene>
<sequence length="637" mass="73310">MGELDPSDRLNQACRDASKYPSPSTILKKTHSKHVLQRYCDYLEDNDAVLFEDKSRAQLLFWELWPGEQGFWSMIIKDLPALSKHLARGQKDPRCRHVFLESDHSRAPLNCTKAMLLFLLTYHQVDPSFLDHLFSFGDQDEPVDMCLSQFHYDDTLIINARQPLVAPLGRSGREIRQSFLLRAVERAPEAKWPWSMRQLAAYHSFDVMNGRTLWITVKGNDMMQKRIVEDTADMPALKAAIGADVVALFEMTLYTLLTYCGWCEESWRWFIRDIEEHIRPILVKAKTAPVEREPHFQKPPRRADTMLSAYSRHNATGFPSPGVTPASTGMSEKREIYDYVRNRTSRRRFPHISNLLRMGSWFSRGSSKMAEEGKAKTLVLEMFNYKDLQALNIAGQRIEEARLTVQLNVITLQAIEERYSHLADSDWDGVDSNGNDPGRAKQDTYDRHKGFSKATNQFLPKLRAITRSLEIREAQLASLRKRLEEGKTLFESLLQLRNLQVGRIYAEHERQSAMVMQNIAYRTEQETFSMRVITVVTLVFLPPTFLTSFFQSGILEWKESQNIDGPWNLRDDALKLFVYICIPLTATTFAIWLLASKLRDRRVGCMLLQDDLADSDMGAGRKEGYDGAELPVWHSPS</sequence>
<keyword evidence="1" id="KW-1133">Transmembrane helix</keyword>
<proteinExistence type="predicted"/>
<dbReference type="EMBL" id="JAUIQD010000008">
    <property type="protein sequence ID" value="KAK3342170.1"/>
    <property type="molecule type" value="Genomic_DNA"/>
</dbReference>
<keyword evidence="1" id="KW-0472">Membrane</keyword>
<protein>
    <recommendedName>
        <fullName evidence="2">CorA-like transporter domain-containing protein</fullName>
    </recommendedName>
</protein>
<dbReference type="Proteomes" id="UP001275084">
    <property type="component" value="Unassembled WGS sequence"/>
</dbReference>
<keyword evidence="4" id="KW-1185">Reference proteome</keyword>
<feature type="transmembrane region" description="Helical" evidence="1">
    <location>
        <begin position="574"/>
        <end position="595"/>
    </location>
</feature>
<comment type="caution">
    <text evidence="3">The sequence shown here is derived from an EMBL/GenBank/DDBJ whole genome shotgun (WGS) entry which is preliminary data.</text>
</comment>
<feature type="domain" description="CorA-like transporter" evidence="2">
    <location>
        <begin position="12"/>
        <end position="285"/>
    </location>
</feature>
<accession>A0AAJ0H7N6</accession>
<evidence type="ECO:0000259" key="2">
    <source>
        <dbReference type="Pfam" id="PF26616"/>
    </source>
</evidence>
<dbReference type="AlphaFoldDB" id="A0AAJ0H7N6"/>
<dbReference type="Gene3D" id="1.20.58.340">
    <property type="entry name" value="Magnesium transport protein CorA, transmembrane region"/>
    <property type="match status" value="1"/>
</dbReference>
<evidence type="ECO:0000313" key="4">
    <source>
        <dbReference type="Proteomes" id="UP001275084"/>
    </source>
</evidence>
<reference evidence="3" key="2">
    <citation type="submission" date="2023-06" db="EMBL/GenBank/DDBJ databases">
        <authorList>
            <consortium name="Lawrence Berkeley National Laboratory"/>
            <person name="Haridas S."/>
            <person name="Hensen N."/>
            <person name="Bonometti L."/>
            <person name="Westerberg I."/>
            <person name="Brannstrom I.O."/>
            <person name="Guillou S."/>
            <person name="Cros-Aarteil S."/>
            <person name="Calhoun S."/>
            <person name="Kuo A."/>
            <person name="Mondo S."/>
            <person name="Pangilinan J."/>
            <person name="Riley R."/>
            <person name="Labutti K."/>
            <person name="Andreopoulos B."/>
            <person name="Lipzen A."/>
            <person name="Chen C."/>
            <person name="Yanf M."/>
            <person name="Daum C."/>
            <person name="Ng V."/>
            <person name="Clum A."/>
            <person name="Steindorff A."/>
            <person name="Ohm R."/>
            <person name="Martin F."/>
            <person name="Silar P."/>
            <person name="Natvig D."/>
            <person name="Lalanne C."/>
            <person name="Gautier V."/>
            <person name="Ament-Velasquez S.L."/>
            <person name="Kruys A."/>
            <person name="Hutchinson M.I."/>
            <person name="Powell A.J."/>
            <person name="Barry K."/>
            <person name="Miller A.N."/>
            <person name="Grigoriev I.V."/>
            <person name="Debuchy R."/>
            <person name="Gladieux P."/>
            <person name="Thoren M.H."/>
            <person name="Johannesson H."/>
        </authorList>
    </citation>
    <scope>NUCLEOTIDE SEQUENCE</scope>
    <source>
        <strain evidence="3">CBS 955.72</strain>
    </source>
</reference>
<reference evidence="3" key="1">
    <citation type="journal article" date="2023" name="Mol. Phylogenet. Evol.">
        <title>Genome-scale phylogeny and comparative genomics of the fungal order Sordariales.</title>
        <authorList>
            <person name="Hensen N."/>
            <person name="Bonometti L."/>
            <person name="Westerberg I."/>
            <person name="Brannstrom I.O."/>
            <person name="Guillou S."/>
            <person name="Cros-Aarteil S."/>
            <person name="Calhoun S."/>
            <person name="Haridas S."/>
            <person name="Kuo A."/>
            <person name="Mondo S."/>
            <person name="Pangilinan J."/>
            <person name="Riley R."/>
            <person name="LaButti K."/>
            <person name="Andreopoulos B."/>
            <person name="Lipzen A."/>
            <person name="Chen C."/>
            <person name="Yan M."/>
            <person name="Daum C."/>
            <person name="Ng V."/>
            <person name="Clum A."/>
            <person name="Steindorff A."/>
            <person name="Ohm R.A."/>
            <person name="Martin F."/>
            <person name="Silar P."/>
            <person name="Natvig D.O."/>
            <person name="Lalanne C."/>
            <person name="Gautier V."/>
            <person name="Ament-Velasquez S.L."/>
            <person name="Kruys A."/>
            <person name="Hutchinson M.I."/>
            <person name="Powell A.J."/>
            <person name="Barry K."/>
            <person name="Miller A.N."/>
            <person name="Grigoriev I.V."/>
            <person name="Debuchy R."/>
            <person name="Gladieux P."/>
            <person name="Hiltunen Thoren M."/>
            <person name="Johannesson H."/>
        </authorList>
    </citation>
    <scope>NUCLEOTIDE SEQUENCE</scope>
    <source>
        <strain evidence="3">CBS 955.72</strain>
    </source>
</reference>
<evidence type="ECO:0000313" key="3">
    <source>
        <dbReference type="EMBL" id="KAK3342170.1"/>
    </source>
</evidence>
<dbReference type="Pfam" id="PF26616">
    <property type="entry name" value="CorA-like"/>
    <property type="match status" value="1"/>
</dbReference>